<name>A0A835LEN4_9MAGN</name>
<keyword evidence="1" id="KW-0863">Zinc-finger</keyword>
<feature type="region of interest" description="Disordered" evidence="3">
    <location>
        <begin position="112"/>
        <end position="158"/>
    </location>
</feature>
<comment type="caution">
    <text evidence="4">The sequence shown here is derived from an EMBL/GenBank/DDBJ whole genome shotgun (WGS) entry which is preliminary data.</text>
</comment>
<dbReference type="PANTHER" id="PTHR47553">
    <property type="entry name" value="MYOSIN-11"/>
    <property type="match status" value="1"/>
</dbReference>
<keyword evidence="1" id="KW-0479">Metal-binding</keyword>
<dbReference type="SUPFAM" id="SSF57903">
    <property type="entry name" value="FYVE/PHD zinc finger"/>
    <property type="match status" value="1"/>
</dbReference>
<evidence type="ECO:0000256" key="1">
    <source>
        <dbReference type="ARBA" id="ARBA00022771"/>
    </source>
</evidence>
<feature type="region of interest" description="Disordered" evidence="3">
    <location>
        <begin position="411"/>
        <end position="439"/>
    </location>
</feature>
<dbReference type="CDD" id="cd00065">
    <property type="entry name" value="FYVE_like_SF"/>
    <property type="match status" value="1"/>
</dbReference>
<proteinExistence type="predicted"/>
<accession>A0A835LEN4</accession>
<gene>
    <name evidence="4" type="ORF">IFM89_026791</name>
</gene>
<dbReference type="InterPro" id="IPR011011">
    <property type="entry name" value="Znf_FYVE_PHD"/>
</dbReference>
<feature type="region of interest" description="Disordered" evidence="3">
    <location>
        <begin position="202"/>
        <end position="247"/>
    </location>
</feature>
<evidence type="ECO:0000256" key="2">
    <source>
        <dbReference type="ARBA" id="ARBA00022833"/>
    </source>
</evidence>
<evidence type="ECO:0000313" key="5">
    <source>
        <dbReference type="Proteomes" id="UP000631114"/>
    </source>
</evidence>
<dbReference type="InterPro" id="IPR013083">
    <property type="entry name" value="Znf_RING/FYVE/PHD"/>
</dbReference>
<reference evidence="4 5" key="1">
    <citation type="submission" date="2020-10" db="EMBL/GenBank/DDBJ databases">
        <title>The Coptis chinensis genome and diversification of protoberbering-type alkaloids.</title>
        <authorList>
            <person name="Wang B."/>
            <person name="Shu S."/>
            <person name="Song C."/>
            <person name="Liu Y."/>
        </authorList>
    </citation>
    <scope>NUCLEOTIDE SEQUENCE [LARGE SCALE GENOMIC DNA]</scope>
    <source>
        <strain evidence="4">HL-2020</strain>
        <tissue evidence="4">Leaf</tissue>
    </source>
</reference>
<feature type="compositionally biased region" description="Polar residues" evidence="3">
    <location>
        <begin position="112"/>
        <end position="121"/>
    </location>
</feature>
<dbReference type="AlphaFoldDB" id="A0A835LEN4"/>
<keyword evidence="2" id="KW-0862">Zinc</keyword>
<protein>
    <submittedName>
        <fullName evidence="4">Uncharacterized protein</fullName>
    </submittedName>
</protein>
<dbReference type="Proteomes" id="UP000631114">
    <property type="component" value="Unassembled WGS sequence"/>
</dbReference>
<dbReference type="EMBL" id="JADFTS010000009">
    <property type="protein sequence ID" value="KAF9589657.1"/>
    <property type="molecule type" value="Genomic_DNA"/>
</dbReference>
<feature type="compositionally biased region" description="Basic and acidic residues" evidence="3">
    <location>
        <begin position="234"/>
        <end position="247"/>
    </location>
</feature>
<feature type="compositionally biased region" description="Polar residues" evidence="3">
    <location>
        <begin position="135"/>
        <end position="155"/>
    </location>
</feature>
<dbReference type="Gene3D" id="3.30.40.10">
    <property type="entry name" value="Zinc/RING finger domain, C3HC4 (zinc finger)"/>
    <property type="match status" value="1"/>
</dbReference>
<dbReference type="PANTHER" id="PTHR47553:SF1">
    <property type="entry name" value="RING_FYVE_PHD ZINC FINGER SUPERFAMILY PROTEIN"/>
    <property type="match status" value="1"/>
</dbReference>
<dbReference type="GO" id="GO:0008270">
    <property type="term" value="F:zinc ion binding"/>
    <property type="evidence" value="ECO:0007669"/>
    <property type="project" value="UniProtKB-KW"/>
</dbReference>
<organism evidence="4 5">
    <name type="scientific">Coptis chinensis</name>
    <dbReference type="NCBI Taxonomy" id="261450"/>
    <lineage>
        <taxon>Eukaryota</taxon>
        <taxon>Viridiplantae</taxon>
        <taxon>Streptophyta</taxon>
        <taxon>Embryophyta</taxon>
        <taxon>Tracheophyta</taxon>
        <taxon>Spermatophyta</taxon>
        <taxon>Magnoliopsida</taxon>
        <taxon>Ranunculales</taxon>
        <taxon>Ranunculaceae</taxon>
        <taxon>Coptidoideae</taxon>
        <taxon>Coptis</taxon>
    </lineage>
</organism>
<feature type="compositionally biased region" description="Basic and acidic residues" evidence="3">
    <location>
        <begin position="125"/>
        <end position="134"/>
    </location>
</feature>
<sequence>MCGLTPTFWISASLPEMWGLFCNSCTQQRMYLRGQGDSQVRICDPCKKNFEEAARFEMRHGHKNKTSRGGSKATTKLEDEVLDQILGTDLKKPSLSGREATISNVFSDFERNTSNASSSNLHEGAFPHDGKVDSFRSSSIDTNNDTPEEIGSSSPEELRQLSLEEKKKYKILKGEGKPEEALRAFKRGKELERQANALEIQLRKSKRKALSSSSVAGKTNDDSEGLSTKRKLSSRMDKEEKNDLSSELRDLGWSDADLHVADKEPTKMSLEGELMTLLGGAQKTAGGVKGTGSIGKTQVIELKKKALLFKREGKLAEAKEELKKAKVIEKQLEEQEFLAEADDSDDELSSLIRSLDDGKKDDLSLLDLQNTGIDFNHLAAVPDDFALDGNFDVTEEDMEDPEIGAALESLGWTEDSGHPVVPSEQSVPGDRKKRCRMKS</sequence>
<keyword evidence="5" id="KW-1185">Reference proteome</keyword>
<dbReference type="OrthoDB" id="660555at2759"/>
<evidence type="ECO:0000313" key="4">
    <source>
        <dbReference type="EMBL" id="KAF9589657.1"/>
    </source>
</evidence>
<evidence type="ECO:0000256" key="3">
    <source>
        <dbReference type="SAM" id="MobiDB-lite"/>
    </source>
</evidence>